<protein>
    <recommendedName>
        <fullName evidence="1">Putative phage metallopeptidase domain-containing protein</fullName>
    </recommendedName>
</protein>
<dbReference type="OrthoDB" id="6933687at2"/>
<dbReference type="RefSeq" id="WP_146663573.1">
    <property type="nucleotide sequence ID" value="NZ_CP019791.1"/>
</dbReference>
<gene>
    <name evidence="2" type="ORF">STSP2_03137</name>
</gene>
<accession>A0A1U9NQ79</accession>
<keyword evidence="3" id="KW-1185">Reference proteome</keyword>
<dbReference type="Proteomes" id="UP000189674">
    <property type="component" value="Chromosome"/>
</dbReference>
<evidence type="ECO:0000313" key="2">
    <source>
        <dbReference type="EMBL" id="AQT69937.1"/>
    </source>
</evidence>
<dbReference type="Pfam" id="PF18894">
    <property type="entry name" value="PhageMetallopep"/>
    <property type="match status" value="1"/>
</dbReference>
<sequence>MTTVKNNRTGAERLNDLVERAQQYGLTGQFGAEQYRRIIDSGLDEYPKNVPYFETVGWHDSGKSMFIANERLRRIAQNLIDCVPEHRHLQEAKILLLVRSDDGIRRKLEGGKKAVLGKGVEAREVDFVVWISGDWLDRLGVTKERGCEAEFDGAGLLGGWEPMQRTAALIDHELLHCGAKILGEFVRRKDLEKKVERLGAAFIEVCEDIVCEATDSVLVRFYDVDGGFKFCMRKHDVEEFHGVACRHGSWNRQLGRLVDAIVHPDPQKELPLGDGGEA</sequence>
<reference evidence="3" key="1">
    <citation type="submission" date="2017-02" db="EMBL/GenBank/DDBJ databases">
        <title>Comparative genomics and description of representatives of a novel lineage of planctomycetes thriving in anoxic sediments.</title>
        <authorList>
            <person name="Spring S."/>
            <person name="Bunk B."/>
            <person name="Sproer C."/>
        </authorList>
    </citation>
    <scope>NUCLEOTIDE SEQUENCE [LARGE SCALE GENOMIC DNA]</scope>
    <source>
        <strain evidence="3">ST-NAGAB-D1</strain>
    </source>
</reference>
<dbReference type="KEGG" id="alus:STSP2_03137"/>
<dbReference type="InterPro" id="IPR043998">
    <property type="entry name" value="Put_Metallopep"/>
</dbReference>
<name>A0A1U9NQ79_9BACT</name>
<evidence type="ECO:0000259" key="1">
    <source>
        <dbReference type="Pfam" id="PF18894"/>
    </source>
</evidence>
<feature type="domain" description="Putative phage metallopeptidase" evidence="1">
    <location>
        <begin position="65"/>
        <end position="260"/>
    </location>
</feature>
<dbReference type="AlphaFoldDB" id="A0A1U9NQ79"/>
<dbReference type="STRING" id="1936003.STSP2_03137"/>
<evidence type="ECO:0000313" key="3">
    <source>
        <dbReference type="Proteomes" id="UP000189674"/>
    </source>
</evidence>
<organism evidence="2 3">
    <name type="scientific">Anaerohalosphaera lusitana</name>
    <dbReference type="NCBI Taxonomy" id="1936003"/>
    <lineage>
        <taxon>Bacteria</taxon>
        <taxon>Pseudomonadati</taxon>
        <taxon>Planctomycetota</taxon>
        <taxon>Phycisphaerae</taxon>
        <taxon>Sedimentisphaerales</taxon>
        <taxon>Anaerohalosphaeraceae</taxon>
        <taxon>Anaerohalosphaera</taxon>
    </lineage>
</organism>
<proteinExistence type="predicted"/>
<dbReference type="EMBL" id="CP019791">
    <property type="protein sequence ID" value="AQT69937.1"/>
    <property type="molecule type" value="Genomic_DNA"/>
</dbReference>